<proteinExistence type="predicted"/>
<name>A0ABS2Q255_9BACL</name>
<dbReference type="EMBL" id="JAFBER010000020">
    <property type="protein sequence ID" value="MBM7646378.1"/>
    <property type="molecule type" value="Genomic_DNA"/>
</dbReference>
<feature type="domain" description="YkoP-like" evidence="1">
    <location>
        <begin position="14"/>
        <end position="192"/>
    </location>
</feature>
<protein>
    <recommendedName>
        <fullName evidence="1">YkoP-like domain-containing protein</fullName>
    </recommendedName>
</protein>
<evidence type="ECO:0000313" key="2">
    <source>
        <dbReference type="EMBL" id="MBM7646378.1"/>
    </source>
</evidence>
<keyword evidence="3" id="KW-1185">Reference proteome</keyword>
<accession>A0ABS2Q255</accession>
<dbReference type="Pfam" id="PF22790">
    <property type="entry name" value="YkoP"/>
    <property type="match status" value="1"/>
</dbReference>
<gene>
    <name evidence="2" type="ORF">JOD45_002606</name>
</gene>
<sequence length="201" mass="23533">MAIERASTTFTLKKKCLIKIWFFWERIYHRLNRLSLGHEEDLLYFKVKIYKGRPLLLNDGECIKKGDLILELHFNNKMLLKKASKAKNNIHLALSLIHAMKTTLIRIGAYIEEIERQKMTIKALYGISILHKGAHQFGFNVIDIQEKWSEKWQRLFLQILLVVVHPSGRKGMITKSHDLYPKIIAVSKKTFKDNLGKLYSN</sequence>
<organism evidence="2 3">
    <name type="scientific">Scopulibacillus daqui</name>
    <dbReference type="NCBI Taxonomy" id="1469162"/>
    <lineage>
        <taxon>Bacteria</taxon>
        <taxon>Bacillati</taxon>
        <taxon>Bacillota</taxon>
        <taxon>Bacilli</taxon>
        <taxon>Bacillales</taxon>
        <taxon>Sporolactobacillaceae</taxon>
        <taxon>Scopulibacillus</taxon>
    </lineage>
</organism>
<evidence type="ECO:0000259" key="1">
    <source>
        <dbReference type="Pfam" id="PF22790"/>
    </source>
</evidence>
<reference evidence="2 3" key="1">
    <citation type="submission" date="2021-01" db="EMBL/GenBank/DDBJ databases">
        <title>Genomic Encyclopedia of Type Strains, Phase IV (KMG-IV): sequencing the most valuable type-strain genomes for metagenomic binning, comparative biology and taxonomic classification.</title>
        <authorList>
            <person name="Goeker M."/>
        </authorList>
    </citation>
    <scope>NUCLEOTIDE SEQUENCE [LARGE SCALE GENOMIC DNA]</scope>
    <source>
        <strain evidence="2 3">DSM 28236</strain>
    </source>
</reference>
<evidence type="ECO:0000313" key="3">
    <source>
        <dbReference type="Proteomes" id="UP000808914"/>
    </source>
</evidence>
<dbReference type="RefSeq" id="WP_205004265.1">
    <property type="nucleotide sequence ID" value="NZ_JAFBER010000020.1"/>
</dbReference>
<dbReference type="Proteomes" id="UP000808914">
    <property type="component" value="Unassembled WGS sequence"/>
</dbReference>
<comment type="caution">
    <text evidence="2">The sequence shown here is derived from an EMBL/GenBank/DDBJ whole genome shotgun (WGS) entry which is preliminary data.</text>
</comment>
<dbReference type="InterPro" id="IPR054467">
    <property type="entry name" value="YkoP-like_dom"/>
</dbReference>